<evidence type="ECO:0000256" key="5">
    <source>
        <dbReference type="ARBA" id="ARBA00022989"/>
    </source>
</evidence>
<keyword evidence="6 8" id="KW-0472">Membrane</keyword>
<feature type="transmembrane region" description="Helical" evidence="8">
    <location>
        <begin position="107"/>
        <end position="127"/>
    </location>
</feature>
<organism evidence="9">
    <name type="scientific">Salix viminalis</name>
    <name type="common">Common osier</name>
    <name type="synonym">Basket willow</name>
    <dbReference type="NCBI Taxonomy" id="40686"/>
    <lineage>
        <taxon>Eukaryota</taxon>
        <taxon>Viridiplantae</taxon>
        <taxon>Streptophyta</taxon>
        <taxon>Embryophyta</taxon>
        <taxon>Tracheophyta</taxon>
        <taxon>Spermatophyta</taxon>
        <taxon>Magnoliopsida</taxon>
        <taxon>eudicotyledons</taxon>
        <taxon>Gunneridae</taxon>
        <taxon>Pentapetalae</taxon>
        <taxon>rosids</taxon>
        <taxon>fabids</taxon>
        <taxon>Malpighiales</taxon>
        <taxon>Salicaceae</taxon>
        <taxon>Saliceae</taxon>
        <taxon>Salix</taxon>
    </lineage>
</organism>
<keyword evidence="3 8" id="KW-0812">Transmembrane</keyword>
<evidence type="ECO:0000313" key="9">
    <source>
        <dbReference type="EMBL" id="VFU26877.1"/>
    </source>
</evidence>
<evidence type="ECO:0000256" key="8">
    <source>
        <dbReference type="SAM" id="Phobius"/>
    </source>
</evidence>
<dbReference type="PANTHER" id="PTHR31942">
    <property type="entry name" value="MLO-LIKE PROTEIN 1"/>
    <property type="match status" value="1"/>
</dbReference>
<dbReference type="InterPro" id="IPR004326">
    <property type="entry name" value="Mlo"/>
</dbReference>
<gene>
    <name evidence="9" type="ORF">SVIM_LOCUS76619</name>
</gene>
<protein>
    <submittedName>
        <fullName evidence="9">Uncharacterized protein</fullName>
    </submittedName>
</protein>
<comment type="subcellular location">
    <subcellularLocation>
        <location evidence="1">Membrane</location>
        <topology evidence="1">Multi-pass membrane protein</topology>
    </subcellularLocation>
</comment>
<sequence>MKQLQYLIFMRRWESWEADTRTLDYQFSTDPRRFQFSHQTSFGKRHLRYWNENSVLRWPACFLRQFYSSVSKVDYLTLRHGFIMAHFEQDNNFDFQKYIRRALDKDFGVVMGISFWIWMFSISFIFFNAQKFYSYYWLPFIPLVPS</sequence>
<evidence type="ECO:0000256" key="1">
    <source>
        <dbReference type="ARBA" id="ARBA00004141"/>
    </source>
</evidence>
<evidence type="ECO:0000256" key="6">
    <source>
        <dbReference type="ARBA" id="ARBA00023136"/>
    </source>
</evidence>
<accession>A0A6N2KUK0</accession>
<evidence type="ECO:0000256" key="3">
    <source>
        <dbReference type="ARBA" id="ARBA00022692"/>
    </source>
</evidence>
<dbReference type="PANTHER" id="PTHR31942:SF72">
    <property type="entry name" value="MLO-LIKE PROTEIN"/>
    <property type="match status" value="1"/>
</dbReference>
<keyword evidence="5 8" id="KW-1133">Transmembrane helix</keyword>
<dbReference type="AlphaFoldDB" id="A0A6N2KUK0"/>
<dbReference type="Pfam" id="PF03094">
    <property type="entry name" value="Mlo"/>
    <property type="match status" value="1"/>
</dbReference>
<dbReference type="GO" id="GO:0006952">
    <property type="term" value="P:defense response"/>
    <property type="evidence" value="ECO:0007669"/>
    <property type="project" value="UniProtKB-KW"/>
</dbReference>
<keyword evidence="7" id="KW-0568">Pathogenesis-related protein</keyword>
<keyword evidence="4" id="KW-0611">Plant defense</keyword>
<reference evidence="9" key="1">
    <citation type="submission" date="2019-03" db="EMBL/GenBank/DDBJ databases">
        <authorList>
            <person name="Mank J."/>
            <person name="Almeida P."/>
        </authorList>
    </citation>
    <scope>NUCLEOTIDE SEQUENCE</scope>
    <source>
        <strain evidence="9">78183</strain>
    </source>
</reference>
<dbReference type="EMBL" id="CAADRP010000335">
    <property type="protein sequence ID" value="VFU26877.1"/>
    <property type="molecule type" value="Genomic_DNA"/>
</dbReference>
<name>A0A6N2KUK0_SALVM</name>
<proteinExistence type="inferred from homology"/>
<evidence type="ECO:0000256" key="4">
    <source>
        <dbReference type="ARBA" id="ARBA00022821"/>
    </source>
</evidence>
<dbReference type="GO" id="GO:0016020">
    <property type="term" value="C:membrane"/>
    <property type="evidence" value="ECO:0007669"/>
    <property type="project" value="UniProtKB-SubCell"/>
</dbReference>
<comment type="similarity">
    <text evidence="2">Belongs to the MLO family.</text>
</comment>
<evidence type="ECO:0000256" key="2">
    <source>
        <dbReference type="ARBA" id="ARBA00006574"/>
    </source>
</evidence>
<evidence type="ECO:0000256" key="7">
    <source>
        <dbReference type="ARBA" id="ARBA00023265"/>
    </source>
</evidence>